<accession>A0ABP9NDU8</accession>
<dbReference type="InterPro" id="IPR036390">
    <property type="entry name" value="WH_DNA-bd_sf"/>
</dbReference>
<dbReference type="PANTHER" id="PTHR30346:SF0">
    <property type="entry name" value="HCA OPERON TRANSCRIPTIONAL ACTIVATOR HCAR"/>
    <property type="match status" value="1"/>
</dbReference>
<dbReference type="Proteomes" id="UP001500804">
    <property type="component" value="Unassembled WGS sequence"/>
</dbReference>
<protein>
    <submittedName>
        <fullName evidence="6">LysR family transcriptional regulator</fullName>
    </submittedName>
</protein>
<sequence length="293" mass="31651">MDRLETRELEYFLAVAEELHFGRAASRLMIAQPALSKAIRQLEQRLGVRLLERSSRHVSLTPAGEVLLSDGRHALDVVMAAARHARQAGRPDARLRLVVKPGGDGGLLPDILAEYEREPDAPAVEVLFGGVADRANLLHDGRADVALLHTPHENVHGLEARTLMIEKRVAVLPDRHPLARRATLRVADLQGETLPRWHGGAADGATGPEVADMTQLAQLVALGRTIAVLPRSVAEPFGPDLVRVPVADAIPSTLVVAWPPASPVRHVATFVRVATTVAARRQHMSRTPTAADS</sequence>
<evidence type="ECO:0000256" key="4">
    <source>
        <dbReference type="ARBA" id="ARBA00023163"/>
    </source>
</evidence>
<dbReference type="InterPro" id="IPR005119">
    <property type="entry name" value="LysR_subst-bd"/>
</dbReference>
<name>A0ABP9NDU8_9PSEU</name>
<keyword evidence="3" id="KW-0238">DNA-binding</keyword>
<keyword evidence="4" id="KW-0804">Transcription</keyword>
<evidence type="ECO:0000259" key="5">
    <source>
        <dbReference type="PROSITE" id="PS50931"/>
    </source>
</evidence>
<evidence type="ECO:0000256" key="2">
    <source>
        <dbReference type="ARBA" id="ARBA00023015"/>
    </source>
</evidence>
<dbReference type="EMBL" id="BAABJO010000002">
    <property type="protein sequence ID" value="GAA5112760.1"/>
    <property type="molecule type" value="Genomic_DNA"/>
</dbReference>
<reference evidence="7" key="1">
    <citation type="journal article" date="2019" name="Int. J. Syst. Evol. Microbiol.">
        <title>The Global Catalogue of Microorganisms (GCM) 10K type strain sequencing project: providing services to taxonomists for standard genome sequencing and annotation.</title>
        <authorList>
            <consortium name="The Broad Institute Genomics Platform"/>
            <consortium name="The Broad Institute Genome Sequencing Center for Infectious Disease"/>
            <person name="Wu L."/>
            <person name="Ma J."/>
        </authorList>
    </citation>
    <scope>NUCLEOTIDE SEQUENCE [LARGE SCALE GENOMIC DNA]</scope>
    <source>
        <strain evidence="7">JCM 18302</strain>
    </source>
</reference>
<dbReference type="PROSITE" id="PS50931">
    <property type="entry name" value="HTH_LYSR"/>
    <property type="match status" value="1"/>
</dbReference>
<organism evidence="6 7">
    <name type="scientific">Pseudonocardia adelaidensis</name>
    <dbReference type="NCBI Taxonomy" id="648754"/>
    <lineage>
        <taxon>Bacteria</taxon>
        <taxon>Bacillati</taxon>
        <taxon>Actinomycetota</taxon>
        <taxon>Actinomycetes</taxon>
        <taxon>Pseudonocardiales</taxon>
        <taxon>Pseudonocardiaceae</taxon>
        <taxon>Pseudonocardia</taxon>
    </lineage>
</organism>
<dbReference type="Pfam" id="PF03466">
    <property type="entry name" value="LysR_substrate"/>
    <property type="match status" value="1"/>
</dbReference>
<evidence type="ECO:0000313" key="7">
    <source>
        <dbReference type="Proteomes" id="UP001500804"/>
    </source>
</evidence>
<keyword evidence="2" id="KW-0805">Transcription regulation</keyword>
<keyword evidence="7" id="KW-1185">Reference proteome</keyword>
<dbReference type="SUPFAM" id="SSF46785">
    <property type="entry name" value="Winged helix' DNA-binding domain"/>
    <property type="match status" value="1"/>
</dbReference>
<dbReference type="InterPro" id="IPR036388">
    <property type="entry name" value="WH-like_DNA-bd_sf"/>
</dbReference>
<dbReference type="SUPFAM" id="SSF53850">
    <property type="entry name" value="Periplasmic binding protein-like II"/>
    <property type="match status" value="1"/>
</dbReference>
<dbReference type="PANTHER" id="PTHR30346">
    <property type="entry name" value="TRANSCRIPTIONAL DUAL REGULATOR HCAR-RELATED"/>
    <property type="match status" value="1"/>
</dbReference>
<gene>
    <name evidence="6" type="ORF">GCM10023320_07470</name>
</gene>
<dbReference type="PRINTS" id="PR00039">
    <property type="entry name" value="HTHLYSR"/>
</dbReference>
<dbReference type="Gene3D" id="1.10.10.10">
    <property type="entry name" value="Winged helix-like DNA-binding domain superfamily/Winged helix DNA-binding domain"/>
    <property type="match status" value="1"/>
</dbReference>
<comment type="similarity">
    <text evidence="1">Belongs to the LysR transcriptional regulatory family.</text>
</comment>
<evidence type="ECO:0000256" key="3">
    <source>
        <dbReference type="ARBA" id="ARBA00023125"/>
    </source>
</evidence>
<proteinExistence type="inferred from homology"/>
<dbReference type="RefSeq" id="WP_345603238.1">
    <property type="nucleotide sequence ID" value="NZ_BAABJO010000002.1"/>
</dbReference>
<comment type="caution">
    <text evidence="6">The sequence shown here is derived from an EMBL/GenBank/DDBJ whole genome shotgun (WGS) entry which is preliminary data.</text>
</comment>
<dbReference type="Pfam" id="PF00126">
    <property type="entry name" value="HTH_1"/>
    <property type="match status" value="1"/>
</dbReference>
<evidence type="ECO:0000313" key="6">
    <source>
        <dbReference type="EMBL" id="GAA5112760.1"/>
    </source>
</evidence>
<evidence type="ECO:0000256" key="1">
    <source>
        <dbReference type="ARBA" id="ARBA00009437"/>
    </source>
</evidence>
<dbReference type="InterPro" id="IPR000847">
    <property type="entry name" value="LysR_HTH_N"/>
</dbReference>
<dbReference type="Gene3D" id="3.40.190.10">
    <property type="entry name" value="Periplasmic binding protein-like II"/>
    <property type="match status" value="2"/>
</dbReference>
<feature type="domain" description="HTH lysR-type" evidence="5">
    <location>
        <begin position="4"/>
        <end position="61"/>
    </location>
</feature>